<dbReference type="AlphaFoldDB" id="A0A286RCM2"/>
<dbReference type="EMBL" id="CP018477">
    <property type="protein sequence ID" value="ASV73714.1"/>
    <property type="molecule type" value="Genomic_DNA"/>
</dbReference>
<dbReference type="Proteomes" id="UP000215086">
    <property type="component" value="Chromosome"/>
</dbReference>
<reference evidence="1 2" key="1">
    <citation type="journal article" name="Front. Microbiol.">
        <title>Sugar Metabolism of the First Thermophilic Planctomycete Thermogutta terrifontis: Comparative Genomic and Transcriptomic Approaches.</title>
        <authorList>
            <person name="Elcheninov A.G."/>
            <person name="Menzel P."/>
            <person name="Gudbergsdottir S.R."/>
            <person name="Slesarev A.I."/>
            <person name="Kadnikov V.V."/>
            <person name="Krogh A."/>
            <person name="Bonch-Osmolovskaya E.A."/>
            <person name="Peng X."/>
            <person name="Kublanov I.V."/>
        </authorList>
    </citation>
    <scope>NUCLEOTIDE SEQUENCE [LARGE SCALE GENOMIC DNA]</scope>
    <source>
        <strain evidence="1 2">R1</strain>
    </source>
</reference>
<keyword evidence="2" id="KW-1185">Reference proteome</keyword>
<evidence type="ECO:0000313" key="1">
    <source>
        <dbReference type="EMBL" id="ASV73714.1"/>
    </source>
</evidence>
<sequence>MREGNSEGINGNFSVDGWLSTSNAVGTMHEATRSELQTVRWSLTC</sequence>
<accession>A0A286RCM2</accession>
<proteinExistence type="predicted"/>
<protein>
    <submittedName>
        <fullName evidence="1">Uncharacterized protein</fullName>
    </submittedName>
</protein>
<evidence type="ECO:0000313" key="2">
    <source>
        <dbReference type="Proteomes" id="UP000215086"/>
    </source>
</evidence>
<dbReference type="KEGG" id="ttf:THTE_1112"/>
<name>A0A286RCM2_9BACT</name>
<gene>
    <name evidence="1" type="ORF">THTE_1112</name>
</gene>
<organism evidence="1 2">
    <name type="scientific">Thermogutta terrifontis</name>
    <dbReference type="NCBI Taxonomy" id="1331910"/>
    <lineage>
        <taxon>Bacteria</taxon>
        <taxon>Pseudomonadati</taxon>
        <taxon>Planctomycetota</taxon>
        <taxon>Planctomycetia</taxon>
        <taxon>Pirellulales</taxon>
        <taxon>Thermoguttaceae</taxon>
        <taxon>Thermogutta</taxon>
    </lineage>
</organism>